<organism evidence="2 3">
    <name type="scientific">Sporolactobacillus kofuensis</name>
    <dbReference type="NCBI Taxonomy" id="269672"/>
    <lineage>
        <taxon>Bacteria</taxon>
        <taxon>Bacillati</taxon>
        <taxon>Bacillota</taxon>
        <taxon>Bacilli</taxon>
        <taxon>Bacillales</taxon>
        <taxon>Sporolactobacillaceae</taxon>
        <taxon>Sporolactobacillus</taxon>
    </lineage>
</organism>
<protein>
    <submittedName>
        <fullName evidence="2">FxsA family protein</fullName>
    </submittedName>
</protein>
<comment type="caution">
    <text evidence="2">The sequence shown here is derived from an EMBL/GenBank/DDBJ whole genome shotgun (WGS) entry which is preliminary data.</text>
</comment>
<dbReference type="Pfam" id="PF04186">
    <property type="entry name" value="FxsA"/>
    <property type="match status" value="1"/>
</dbReference>
<feature type="transmembrane region" description="Helical" evidence="1">
    <location>
        <begin position="29"/>
        <end position="47"/>
    </location>
</feature>
<gene>
    <name evidence="2" type="ORF">ACFP7A_01725</name>
</gene>
<sequence length="132" mass="15204">MLRKMLIFLMLYALLEVCLFIYVGHLIGGLNLIIIVLLSALFGIWMVKRQGFVIVQRIRDAFMQRQIPSDSVLDGACLLLGGLLLCLPGLISDCIGILLLIPVLRVAFVIRIRRFLRKWFSQSQFFFRSFKK</sequence>
<accession>A0ABW1W9R4</accession>
<dbReference type="Proteomes" id="UP001596267">
    <property type="component" value="Unassembled WGS sequence"/>
</dbReference>
<reference evidence="3" key="1">
    <citation type="journal article" date="2019" name="Int. J. Syst. Evol. Microbiol.">
        <title>The Global Catalogue of Microorganisms (GCM) 10K type strain sequencing project: providing services to taxonomists for standard genome sequencing and annotation.</title>
        <authorList>
            <consortium name="The Broad Institute Genomics Platform"/>
            <consortium name="The Broad Institute Genome Sequencing Center for Infectious Disease"/>
            <person name="Wu L."/>
            <person name="Ma J."/>
        </authorList>
    </citation>
    <scope>NUCLEOTIDE SEQUENCE [LARGE SCALE GENOMIC DNA]</scope>
    <source>
        <strain evidence="3">CCUG 42001</strain>
    </source>
</reference>
<keyword evidence="1" id="KW-0812">Transmembrane</keyword>
<dbReference type="NCBIfam" id="NF008528">
    <property type="entry name" value="PRK11463.1-2"/>
    <property type="match status" value="1"/>
</dbReference>
<evidence type="ECO:0000313" key="3">
    <source>
        <dbReference type="Proteomes" id="UP001596267"/>
    </source>
</evidence>
<keyword evidence="1" id="KW-0472">Membrane</keyword>
<feature type="transmembrane region" description="Helical" evidence="1">
    <location>
        <begin position="5"/>
        <end position="23"/>
    </location>
</feature>
<evidence type="ECO:0000313" key="2">
    <source>
        <dbReference type="EMBL" id="MFC6385306.1"/>
    </source>
</evidence>
<dbReference type="PANTHER" id="PTHR35335:SF1">
    <property type="entry name" value="UPF0716 PROTEIN FXSA"/>
    <property type="match status" value="1"/>
</dbReference>
<proteinExistence type="predicted"/>
<dbReference type="EMBL" id="JBHSTQ010000001">
    <property type="protein sequence ID" value="MFC6385306.1"/>
    <property type="molecule type" value="Genomic_DNA"/>
</dbReference>
<evidence type="ECO:0000256" key="1">
    <source>
        <dbReference type="SAM" id="Phobius"/>
    </source>
</evidence>
<keyword evidence="3" id="KW-1185">Reference proteome</keyword>
<dbReference type="PANTHER" id="PTHR35335">
    <property type="entry name" value="UPF0716 PROTEIN FXSA"/>
    <property type="match status" value="1"/>
</dbReference>
<dbReference type="InterPro" id="IPR007313">
    <property type="entry name" value="FxsA"/>
</dbReference>
<dbReference type="RefSeq" id="WP_253054405.1">
    <property type="nucleotide sequence ID" value="NZ_JAMXWN010000007.1"/>
</dbReference>
<name>A0ABW1W9R4_9BACL</name>
<feature type="transmembrane region" description="Helical" evidence="1">
    <location>
        <begin position="72"/>
        <end position="91"/>
    </location>
</feature>
<keyword evidence="1" id="KW-1133">Transmembrane helix</keyword>
<feature type="transmembrane region" description="Helical" evidence="1">
    <location>
        <begin position="97"/>
        <end position="116"/>
    </location>
</feature>